<dbReference type="EMBL" id="CAJVPZ010041800">
    <property type="protein sequence ID" value="CAG8762492.1"/>
    <property type="molecule type" value="Genomic_DNA"/>
</dbReference>
<evidence type="ECO:0000313" key="1">
    <source>
        <dbReference type="EMBL" id="CAG8762492.1"/>
    </source>
</evidence>
<comment type="caution">
    <text evidence="1">The sequence shown here is derived from an EMBL/GenBank/DDBJ whole genome shotgun (WGS) entry which is preliminary data.</text>
</comment>
<reference evidence="1" key="1">
    <citation type="submission" date="2021-06" db="EMBL/GenBank/DDBJ databases">
        <authorList>
            <person name="Kallberg Y."/>
            <person name="Tangrot J."/>
            <person name="Rosling A."/>
        </authorList>
    </citation>
    <scope>NUCLEOTIDE SEQUENCE</scope>
    <source>
        <strain evidence="1">IN212</strain>
    </source>
</reference>
<dbReference type="OrthoDB" id="2470286at2759"/>
<feature type="non-terminal residue" evidence="1">
    <location>
        <position position="56"/>
    </location>
</feature>
<proteinExistence type="predicted"/>
<sequence length="56" mass="6092">APVSSIKRAIAEIPICLAAVAREHKVRGLEDPTKCSLVQIIVEGIKRTTPKERVEA</sequence>
<evidence type="ECO:0000313" key="2">
    <source>
        <dbReference type="Proteomes" id="UP000789396"/>
    </source>
</evidence>
<accession>A0A9N9J532</accession>
<protein>
    <submittedName>
        <fullName evidence="1">14_t:CDS:1</fullName>
    </submittedName>
</protein>
<gene>
    <name evidence="1" type="ORF">RFULGI_LOCUS14420</name>
</gene>
<feature type="non-terminal residue" evidence="1">
    <location>
        <position position="1"/>
    </location>
</feature>
<name>A0A9N9J532_9GLOM</name>
<dbReference type="Proteomes" id="UP000789396">
    <property type="component" value="Unassembled WGS sequence"/>
</dbReference>
<dbReference type="AlphaFoldDB" id="A0A9N9J532"/>
<keyword evidence="2" id="KW-1185">Reference proteome</keyword>
<organism evidence="1 2">
    <name type="scientific">Racocetra fulgida</name>
    <dbReference type="NCBI Taxonomy" id="60492"/>
    <lineage>
        <taxon>Eukaryota</taxon>
        <taxon>Fungi</taxon>
        <taxon>Fungi incertae sedis</taxon>
        <taxon>Mucoromycota</taxon>
        <taxon>Glomeromycotina</taxon>
        <taxon>Glomeromycetes</taxon>
        <taxon>Diversisporales</taxon>
        <taxon>Gigasporaceae</taxon>
        <taxon>Racocetra</taxon>
    </lineage>
</organism>